<evidence type="ECO:0000313" key="2">
    <source>
        <dbReference type="Proteomes" id="UP000016931"/>
    </source>
</evidence>
<dbReference type="HOGENOM" id="CLU_2098359_0_0_1"/>
<gene>
    <name evidence="1" type="ORF">SEPMUDRAFT_110763</name>
</gene>
<evidence type="ECO:0000313" key="1">
    <source>
        <dbReference type="EMBL" id="EMF09241.1"/>
    </source>
</evidence>
<sequence>MGSEGFVCETKHAEAELKSRAPRTRQETFTQATESTILEREDNACTQTEQGYTTAATTRIFSVLSETVFTFEYWKSKDAIIVPISNEDALLGSTREPQLQSKFARESTFKLCILGP</sequence>
<name>N1QD91_SPHMS</name>
<dbReference type="RefSeq" id="XP_016757362.1">
    <property type="nucleotide sequence ID" value="XM_016900867.1"/>
</dbReference>
<dbReference type="AlphaFoldDB" id="N1QD91"/>
<accession>N1QD91</accession>
<reference evidence="1 2" key="1">
    <citation type="journal article" date="2012" name="PLoS Pathog.">
        <title>Diverse lifestyles and strategies of plant pathogenesis encoded in the genomes of eighteen Dothideomycetes fungi.</title>
        <authorList>
            <person name="Ohm R.A."/>
            <person name="Feau N."/>
            <person name="Henrissat B."/>
            <person name="Schoch C.L."/>
            <person name="Horwitz B.A."/>
            <person name="Barry K.W."/>
            <person name="Condon B.J."/>
            <person name="Copeland A.C."/>
            <person name="Dhillon B."/>
            <person name="Glaser F."/>
            <person name="Hesse C.N."/>
            <person name="Kosti I."/>
            <person name="LaButti K."/>
            <person name="Lindquist E.A."/>
            <person name="Lucas S."/>
            <person name="Salamov A.A."/>
            <person name="Bradshaw R.E."/>
            <person name="Ciuffetti L."/>
            <person name="Hamelin R.C."/>
            <person name="Kema G.H.J."/>
            <person name="Lawrence C."/>
            <person name="Scott J.A."/>
            <person name="Spatafora J.W."/>
            <person name="Turgeon B.G."/>
            <person name="de Wit P.J.G.M."/>
            <person name="Zhong S."/>
            <person name="Goodwin S.B."/>
            <person name="Grigoriev I.V."/>
        </authorList>
    </citation>
    <scope>NUCLEOTIDE SEQUENCE [LARGE SCALE GENOMIC DNA]</scope>
    <source>
        <strain evidence="1 2">SO2202</strain>
    </source>
</reference>
<dbReference type="GeneID" id="27898004"/>
<dbReference type="Proteomes" id="UP000016931">
    <property type="component" value="Unassembled WGS sequence"/>
</dbReference>
<protein>
    <submittedName>
        <fullName evidence="1">Uncharacterized protein</fullName>
    </submittedName>
</protein>
<proteinExistence type="predicted"/>
<dbReference type="EMBL" id="KB456269">
    <property type="protein sequence ID" value="EMF09241.1"/>
    <property type="molecule type" value="Genomic_DNA"/>
</dbReference>
<keyword evidence="2" id="KW-1185">Reference proteome</keyword>
<organism evidence="1 2">
    <name type="scientific">Sphaerulina musiva (strain SO2202)</name>
    <name type="common">Poplar stem canker fungus</name>
    <name type="synonym">Septoria musiva</name>
    <dbReference type="NCBI Taxonomy" id="692275"/>
    <lineage>
        <taxon>Eukaryota</taxon>
        <taxon>Fungi</taxon>
        <taxon>Dikarya</taxon>
        <taxon>Ascomycota</taxon>
        <taxon>Pezizomycotina</taxon>
        <taxon>Dothideomycetes</taxon>
        <taxon>Dothideomycetidae</taxon>
        <taxon>Mycosphaerellales</taxon>
        <taxon>Mycosphaerellaceae</taxon>
        <taxon>Sphaerulina</taxon>
    </lineage>
</organism>